<feature type="transmembrane region" description="Helical" evidence="7">
    <location>
        <begin position="172"/>
        <end position="191"/>
    </location>
</feature>
<keyword evidence="4 7" id="KW-0812">Transmembrane</keyword>
<dbReference type="PIRSF" id="PIRSF006603">
    <property type="entry name" value="DinF"/>
    <property type="match status" value="1"/>
</dbReference>
<proteinExistence type="predicted"/>
<dbReference type="RefSeq" id="WP_186907327.1">
    <property type="nucleotide sequence ID" value="NZ_JACOPP010000006.1"/>
</dbReference>
<dbReference type="AlphaFoldDB" id="A0A8J6JCQ0"/>
<name>A0A8J6JCQ0_9FIRM</name>
<dbReference type="GO" id="GO:0042910">
    <property type="term" value="F:xenobiotic transmembrane transporter activity"/>
    <property type="evidence" value="ECO:0007669"/>
    <property type="project" value="InterPro"/>
</dbReference>
<reference evidence="8" key="1">
    <citation type="submission" date="2020-08" db="EMBL/GenBank/DDBJ databases">
        <title>Genome public.</title>
        <authorList>
            <person name="Liu C."/>
            <person name="Sun Q."/>
        </authorList>
    </citation>
    <scope>NUCLEOTIDE SEQUENCE</scope>
    <source>
        <strain evidence="8">NSJ-51</strain>
    </source>
</reference>
<keyword evidence="2" id="KW-0813">Transport</keyword>
<keyword evidence="9" id="KW-1185">Reference proteome</keyword>
<feature type="transmembrane region" description="Helical" evidence="7">
    <location>
        <begin position="197"/>
        <end position="221"/>
    </location>
</feature>
<feature type="transmembrane region" description="Helical" evidence="7">
    <location>
        <begin position="60"/>
        <end position="86"/>
    </location>
</feature>
<accession>A0A8J6JCQ0</accession>
<evidence type="ECO:0000256" key="3">
    <source>
        <dbReference type="ARBA" id="ARBA00022475"/>
    </source>
</evidence>
<comment type="subcellular location">
    <subcellularLocation>
        <location evidence="1">Cell membrane</location>
        <topology evidence="1">Multi-pass membrane protein</topology>
    </subcellularLocation>
</comment>
<protein>
    <submittedName>
        <fullName evidence="8">MATE family efflux transporter</fullName>
    </submittedName>
</protein>
<dbReference type="NCBIfam" id="TIGR00797">
    <property type="entry name" value="matE"/>
    <property type="match status" value="1"/>
</dbReference>
<dbReference type="InterPro" id="IPR052031">
    <property type="entry name" value="Membrane_Transporter-Flippase"/>
</dbReference>
<evidence type="ECO:0000313" key="9">
    <source>
        <dbReference type="Proteomes" id="UP000661435"/>
    </source>
</evidence>
<keyword evidence="5 7" id="KW-1133">Transmembrane helix</keyword>
<dbReference type="InterPro" id="IPR002528">
    <property type="entry name" value="MATE_fam"/>
</dbReference>
<feature type="transmembrane region" description="Helical" evidence="7">
    <location>
        <begin position="140"/>
        <end position="160"/>
    </location>
</feature>
<dbReference type="PANTHER" id="PTHR43549:SF3">
    <property type="entry name" value="MULTIDRUG RESISTANCE PROTEIN YPNP-RELATED"/>
    <property type="match status" value="1"/>
</dbReference>
<feature type="transmembrane region" description="Helical" evidence="7">
    <location>
        <begin position="364"/>
        <end position="385"/>
    </location>
</feature>
<feature type="transmembrane region" description="Helical" evidence="7">
    <location>
        <begin position="392"/>
        <end position="417"/>
    </location>
</feature>
<dbReference type="Pfam" id="PF01554">
    <property type="entry name" value="MatE"/>
    <property type="match status" value="2"/>
</dbReference>
<organism evidence="8 9">
    <name type="scientific">Lawsonibacter hominis</name>
    <dbReference type="NCBI Taxonomy" id="2763053"/>
    <lineage>
        <taxon>Bacteria</taxon>
        <taxon>Bacillati</taxon>
        <taxon>Bacillota</taxon>
        <taxon>Clostridia</taxon>
        <taxon>Eubacteriales</taxon>
        <taxon>Oscillospiraceae</taxon>
        <taxon>Lawsonibacter</taxon>
    </lineage>
</organism>
<dbReference type="CDD" id="cd13138">
    <property type="entry name" value="MATE_yoeA_like"/>
    <property type="match status" value="1"/>
</dbReference>
<dbReference type="Proteomes" id="UP000661435">
    <property type="component" value="Unassembled WGS sequence"/>
</dbReference>
<gene>
    <name evidence="8" type="ORF">H8S57_06795</name>
</gene>
<evidence type="ECO:0000256" key="6">
    <source>
        <dbReference type="ARBA" id="ARBA00023136"/>
    </source>
</evidence>
<evidence type="ECO:0000313" key="8">
    <source>
        <dbReference type="EMBL" id="MBC5733433.1"/>
    </source>
</evidence>
<evidence type="ECO:0000256" key="5">
    <source>
        <dbReference type="ARBA" id="ARBA00022989"/>
    </source>
</evidence>
<dbReference type="GO" id="GO:0005886">
    <property type="term" value="C:plasma membrane"/>
    <property type="evidence" value="ECO:0007669"/>
    <property type="project" value="UniProtKB-SubCell"/>
</dbReference>
<feature type="transmembrane region" description="Helical" evidence="7">
    <location>
        <begin position="21"/>
        <end position="40"/>
    </location>
</feature>
<evidence type="ECO:0000256" key="1">
    <source>
        <dbReference type="ARBA" id="ARBA00004651"/>
    </source>
</evidence>
<sequence>MSEIAKREHGAIDMTQGSPTRLIVAFSLPLLLGNVLQQLYNMVDSIVVGQFVGASALTAVGTGFPIIFLLASLFIGFAMGATVMIAQYIGAGDKQSVARTVDTIYSALLAAIVPLSLLGVVLTTPLLTLIRVPVEAFDQARVYCIVVFLGGIGSLGYNVNAGILQGLGDSKTPLLFLAVASVINIVLDLLFVLVFRWAVFGVALATIIGQACSWIFGIFYINRKYNFLHIRLFQIRVDRKLLGQIIRLGVPSAIQQCQFSVAILIMQALINGFGNDFAAGFAAANKIDSFAFMPIQSFSTATTTYVGQNMGAGRLDRVQRGARRAMLLSTVVCIAITALVIPFRRELLMLFNRESAVVAAGEAYLLRVLTPMFVLAVMFILSSVLRGAGATMVPMVASVIALWGARVPAAYLLAYFFGPEELYWSYLIGWVLGLFICLAAYLRGRWKEKCVVAEENVE</sequence>
<dbReference type="GO" id="GO:0015297">
    <property type="term" value="F:antiporter activity"/>
    <property type="evidence" value="ECO:0007669"/>
    <property type="project" value="InterPro"/>
</dbReference>
<evidence type="ECO:0000256" key="7">
    <source>
        <dbReference type="SAM" id="Phobius"/>
    </source>
</evidence>
<comment type="caution">
    <text evidence="8">The sequence shown here is derived from an EMBL/GenBank/DDBJ whole genome shotgun (WGS) entry which is preliminary data.</text>
</comment>
<dbReference type="PANTHER" id="PTHR43549">
    <property type="entry name" value="MULTIDRUG RESISTANCE PROTEIN YPNP-RELATED"/>
    <property type="match status" value="1"/>
</dbReference>
<keyword evidence="3" id="KW-1003">Cell membrane</keyword>
<dbReference type="EMBL" id="JACOPP010000006">
    <property type="protein sequence ID" value="MBC5733433.1"/>
    <property type="molecule type" value="Genomic_DNA"/>
</dbReference>
<feature type="transmembrane region" description="Helical" evidence="7">
    <location>
        <begin position="423"/>
        <end position="442"/>
    </location>
</feature>
<evidence type="ECO:0000256" key="2">
    <source>
        <dbReference type="ARBA" id="ARBA00022448"/>
    </source>
</evidence>
<feature type="transmembrane region" description="Helical" evidence="7">
    <location>
        <begin position="325"/>
        <end position="344"/>
    </location>
</feature>
<evidence type="ECO:0000256" key="4">
    <source>
        <dbReference type="ARBA" id="ARBA00022692"/>
    </source>
</evidence>
<dbReference type="InterPro" id="IPR048279">
    <property type="entry name" value="MdtK-like"/>
</dbReference>
<keyword evidence="6 7" id="KW-0472">Membrane</keyword>
<feature type="transmembrane region" description="Helical" evidence="7">
    <location>
        <begin position="107"/>
        <end position="128"/>
    </location>
</feature>